<dbReference type="SUPFAM" id="SSF52540">
    <property type="entry name" value="P-loop containing nucleoside triphosphate hydrolases"/>
    <property type="match status" value="1"/>
</dbReference>
<dbReference type="PROSITE" id="PS00688">
    <property type="entry name" value="SIGMA54_INTERACT_3"/>
    <property type="match status" value="1"/>
</dbReference>
<dbReference type="InterPro" id="IPR025943">
    <property type="entry name" value="Sigma_54_int_dom_ATP-bd_2"/>
</dbReference>
<dbReference type="Pfam" id="PF16697">
    <property type="entry name" value="Yop-YscD_cpl"/>
    <property type="match status" value="1"/>
</dbReference>
<dbReference type="InterPro" id="IPR025944">
    <property type="entry name" value="Sigma_54_int_dom_CS"/>
</dbReference>
<comment type="caution">
    <text evidence="9">The sequence shown here is derived from an EMBL/GenBank/DDBJ whole genome shotgun (WGS) entry which is preliminary data.</text>
</comment>
<dbReference type="SUPFAM" id="SSF49879">
    <property type="entry name" value="SMAD/FHA domain"/>
    <property type="match status" value="1"/>
</dbReference>
<dbReference type="CDD" id="cd00060">
    <property type="entry name" value="FHA"/>
    <property type="match status" value="1"/>
</dbReference>
<dbReference type="PROSITE" id="PS00676">
    <property type="entry name" value="SIGMA54_INTERACT_2"/>
    <property type="match status" value="1"/>
</dbReference>
<dbReference type="Proteomes" id="UP000309215">
    <property type="component" value="Unassembled WGS sequence"/>
</dbReference>
<proteinExistence type="predicted"/>
<dbReference type="InterPro" id="IPR032030">
    <property type="entry name" value="YscD_cytoplasmic_dom"/>
</dbReference>
<keyword evidence="10" id="KW-1185">Reference proteome</keyword>
<keyword evidence="1" id="KW-0547">Nucleotide-binding</keyword>
<dbReference type="InterPro" id="IPR008984">
    <property type="entry name" value="SMAD_FHA_dom_sf"/>
</dbReference>
<evidence type="ECO:0000313" key="9">
    <source>
        <dbReference type="EMBL" id="TKD02251.1"/>
    </source>
</evidence>
<sequence length="529" mass="57575">MVLMKDWNTWTMEADRGLELRTHKIRVEVSRGPMAGIVTEVMGPEVRVGSGKDCELVLEDPTVSRHHLLLRIEGDLLRVLDTSSRNGTTVDGVRIRDAYARPDSTIGLGASALRLQMIRDVVTLPLSSSTHFGGLVGASVPMRRLFALLEKIAGTHATVLVEGETGTGKELVAAAIHTKSKRASGPFMVFDCSSVGAGVLESELFGHRRGGFTGATEHRVGRFEAAHGGTLFLDEIGELPLELQPKLLRALETRTITRIGENEPRRADVRIVAATNRSLAAEVERGRFREDLYYRLAVVPVRMPPLRERLDDIPLLVRHFEKEWQGRKDAPALLPNEVLERMKAHPRPWPGNVRELRNKVEMMLSLGLAEPPWAAEEPETAGPMSVPSVLPVNLELPLHVGLAHVETAYKRAYVERALRETGFNVSQAAKIAGVGRAFVQRVMRKHGIRLSEEGGGPEGGGGGASPAPALAPPPVSAPSPAPASASAAGHGLYQWYRKHPLASSEARGWTEGFGPRNGHGPKRRDEGGR</sequence>
<dbReference type="InterPro" id="IPR027417">
    <property type="entry name" value="P-loop_NTPase"/>
</dbReference>
<dbReference type="GO" id="GO:0006355">
    <property type="term" value="P:regulation of DNA-templated transcription"/>
    <property type="evidence" value="ECO:0007669"/>
    <property type="project" value="InterPro"/>
</dbReference>
<dbReference type="PANTHER" id="PTHR32071">
    <property type="entry name" value="TRANSCRIPTIONAL REGULATORY PROTEIN"/>
    <property type="match status" value="1"/>
</dbReference>
<feature type="domain" description="FHA" evidence="7">
    <location>
        <begin position="46"/>
        <end position="95"/>
    </location>
</feature>
<dbReference type="InterPro" id="IPR000253">
    <property type="entry name" value="FHA_dom"/>
</dbReference>
<dbReference type="InterPro" id="IPR003593">
    <property type="entry name" value="AAA+_ATPase"/>
</dbReference>
<reference evidence="9 10" key="1">
    <citation type="submission" date="2019-04" db="EMBL/GenBank/DDBJ databases">
        <authorList>
            <person name="Li Y."/>
            <person name="Wang J."/>
        </authorList>
    </citation>
    <scope>NUCLEOTIDE SEQUENCE [LARGE SCALE GENOMIC DNA]</scope>
    <source>
        <strain evidence="9 10">DSM 14668</strain>
    </source>
</reference>
<dbReference type="Gene3D" id="3.40.50.300">
    <property type="entry name" value="P-loop containing nucleotide triphosphate hydrolases"/>
    <property type="match status" value="1"/>
</dbReference>
<dbReference type="FunFam" id="3.40.50.300:FF:000006">
    <property type="entry name" value="DNA-binding transcriptional regulator NtrC"/>
    <property type="match status" value="1"/>
</dbReference>
<feature type="region of interest" description="Disordered" evidence="6">
    <location>
        <begin position="449"/>
        <end position="487"/>
    </location>
</feature>
<feature type="compositionally biased region" description="Gly residues" evidence="6">
    <location>
        <begin position="453"/>
        <end position="464"/>
    </location>
</feature>
<dbReference type="InterPro" id="IPR002197">
    <property type="entry name" value="HTH_Fis"/>
</dbReference>
<evidence type="ECO:0000259" key="8">
    <source>
        <dbReference type="PROSITE" id="PS50045"/>
    </source>
</evidence>
<dbReference type="Pfam" id="PF00158">
    <property type="entry name" value="Sigma54_activat"/>
    <property type="match status" value="1"/>
</dbReference>
<dbReference type="EMBL" id="SSMQ01000035">
    <property type="protein sequence ID" value="TKD02251.1"/>
    <property type="molecule type" value="Genomic_DNA"/>
</dbReference>
<dbReference type="Pfam" id="PF25601">
    <property type="entry name" value="AAA_lid_14"/>
    <property type="match status" value="1"/>
</dbReference>
<protein>
    <submittedName>
        <fullName evidence="9">Sigma 54-dependent Fis family transcriptional regulator</fullName>
    </submittedName>
</protein>
<keyword evidence="4" id="KW-0238">DNA-binding</keyword>
<keyword evidence="5" id="KW-0804">Transcription</keyword>
<evidence type="ECO:0000259" key="7">
    <source>
        <dbReference type="PROSITE" id="PS50006"/>
    </source>
</evidence>
<name>A0A4U1J4S6_9BACT</name>
<dbReference type="PROSITE" id="PS00675">
    <property type="entry name" value="SIGMA54_INTERACT_1"/>
    <property type="match status" value="1"/>
</dbReference>
<dbReference type="SMART" id="SM00240">
    <property type="entry name" value="FHA"/>
    <property type="match status" value="1"/>
</dbReference>
<evidence type="ECO:0000256" key="4">
    <source>
        <dbReference type="ARBA" id="ARBA00023125"/>
    </source>
</evidence>
<dbReference type="PRINTS" id="PR01590">
    <property type="entry name" value="HTHFIS"/>
</dbReference>
<dbReference type="OrthoDB" id="9763792at2"/>
<dbReference type="CDD" id="cd00009">
    <property type="entry name" value="AAA"/>
    <property type="match status" value="1"/>
</dbReference>
<evidence type="ECO:0000256" key="2">
    <source>
        <dbReference type="ARBA" id="ARBA00022840"/>
    </source>
</evidence>
<dbReference type="SMART" id="SM00382">
    <property type="entry name" value="AAA"/>
    <property type="match status" value="1"/>
</dbReference>
<dbReference type="Gene3D" id="2.60.200.20">
    <property type="match status" value="1"/>
</dbReference>
<dbReference type="AlphaFoldDB" id="A0A4U1J4S6"/>
<evidence type="ECO:0000256" key="6">
    <source>
        <dbReference type="SAM" id="MobiDB-lite"/>
    </source>
</evidence>
<evidence type="ECO:0000256" key="5">
    <source>
        <dbReference type="ARBA" id="ARBA00023163"/>
    </source>
</evidence>
<dbReference type="PROSITE" id="PS50006">
    <property type="entry name" value="FHA_DOMAIN"/>
    <property type="match status" value="1"/>
</dbReference>
<evidence type="ECO:0000313" key="10">
    <source>
        <dbReference type="Proteomes" id="UP000309215"/>
    </source>
</evidence>
<dbReference type="InterPro" id="IPR025662">
    <property type="entry name" value="Sigma_54_int_dom_ATP-bd_1"/>
</dbReference>
<keyword evidence="3" id="KW-0805">Transcription regulation</keyword>
<feature type="region of interest" description="Disordered" evidence="6">
    <location>
        <begin position="505"/>
        <end position="529"/>
    </location>
</feature>
<dbReference type="GO" id="GO:0005524">
    <property type="term" value="F:ATP binding"/>
    <property type="evidence" value="ECO:0007669"/>
    <property type="project" value="UniProtKB-KW"/>
</dbReference>
<accession>A0A4U1J4S6</accession>
<dbReference type="SUPFAM" id="SSF46689">
    <property type="entry name" value="Homeodomain-like"/>
    <property type="match status" value="1"/>
</dbReference>
<dbReference type="InterPro" id="IPR009057">
    <property type="entry name" value="Homeodomain-like_sf"/>
</dbReference>
<gene>
    <name evidence="9" type="ORF">E8A74_29190</name>
</gene>
<dbReference type="InterPro" id="IPR058031">
    <property type="entry name" value="AAA_lid_NorR"/>
</dbReference>
<feature type="compositionally biased region" description="Pro residues" evidence="6">
    <location>
        <begin position="469"/>
        <end position="481"/>
    </location>
</feature>
<dbReference type="GO" id="GO:0043565">
    <property type="term" value="F:sequence-specific DNA binding"/>
    <property type="evidence" value="ECO:0007669"/>
    <property type="project" value="InterPro"/>
</dbReference>
<dbReference type="Gene3D" id="1.10.8.60">
    <property type="match status" value="1"/>
</dbReference>
<evidence type="ECO:0000256" key="1">
    <source>
        <dbReference type="ARBA" id="ARBA00022741"/>
    </source>
</evidence>
<keyword evidence="2" id="KW-0067">ATP-binding</keyword>
<evidence type="ECO:0000256" key="3">
    <source>
        <dbReference type="ARBA" id="ARBA00023015"/>
    </source>
</evidence>
<organism evidence="9 10">
    <name type="scientific">Polyangium fumosum</name>
    <dbReference type="NCBI Taxonomy" id="889272"/>
    <lineage>
        <taxon>Bacteria</taxon>
        <taxon>Pseudomonadati</taxon>
        <taxon>Myxococcota</taxon>
        <taxon>Polyangia</taxon>
        <taxon>Polyangiales</taxon>
        <taxon>Polyangiaceae</taxon>
        <taxon>Polyangium</taxon>
    </lineage>
</organism>
<dbReference type="Gene3D" id="1.10.10.60">
    <property type="entry name" value="Homeodomain-like"/>
    <property type="match status" value="1"/>
</dbReference>
<feature type="domain" description="Sigma-54 factor interaction" evidence="8">
    <location>
        <begin position="135"/>
        <end position="365"/>
    </location>
</feature>
<dbReference type="PROSITE" id="PS50045">
    <property type="entry name" value="SIGMA54_INTERACT_4"/>
    <property type="match status" value="1"/>
</dbReference>
<dbReference type="InterPro" id="IPR002078">
    <property type="entry name" value="Sigma_54_int"/>
</dbReference>